<comment type="caution">
    <text evidence="5">The sequence shown here is derived from an EMBL/GenBank/DDBJ whole genome shotgun (WGS) entry which is preliminary data.</text>
</comment>
<dbReference type="NCBIfam" id="TIGR01441">
    <property type="entry name" value="GPR"/>
    <property type="match status" value="1"/>
</dbReference>
<evidence type="ECO:0000313" key="5">
    <source>
        <dbReference type="EMBL" id="KFN09953.1"/>
    </source>
</evidence>
<evidence type="ECO:0000313" key="8">
    <source>
        <dbReference type="Proteomes" id="UP000442469"/>
    </source>
</evidence>
<comment type="function">
    <text evidence="4">Initiates the rapid degradation of small, acid-soluble proteins during spore germination.</text>
</comment>
<keyword evidence="2 4" id="KW-0378">Hydrolase</keyword>
<dbReference type="Pfam" id="PF03418">
    <property type="entry name" value="Peptidase_A25"/>
    <property type="match status" value="1"/>
</dbReference>
<evidence type="ECO:0000256" key="2">
    <source>
        <dbReference type="ARBA" id="ARBA00022801"/>
    </source>
</evidence>
<dbReference type="InterPro" id="IPR005080">
    <property type="entry name" value="Peptidase_A25"/>
</dbReference>
<dbReference type="HAMAP" id="MF_00626">
    <property type="entry name" value="Germination_prot"/>
    <property type="match status" value="1"/>
</dbReference>
<comment type="subunit">
    <text evidence="4">Homotetramer.</text>
</comment>
<dbReference type="HOGENOM" id="CLU_055087_1_0_9"/>
<keyword evidence="1 4" id="KW-0645">Protease</keyword>
<evidence type="ECO:0000313" key="6">
    <source>
        <dbReference type="EMBL" id="MUG22961.1"/>
    </source>
</evidence>
<comment type="catalytic activity">
    <reaction evidence="4">
        <text>Endopeptidase action with P4 Glu or Asp, P1 preferably Glu &gt; Asp, P1' hydrophobic and P2' Ala.</text>
        <dbReference type="EC" id="3.4.24.78"/>
    </reaction>
</comment>
<dbReference type="EMBL" id="WNZZ01000006">
    <property type="protein sequence ID" value="MUG22961.1"/>
    <property type="molecule type" value="Genomic_DNA"/>
</dbReference>
<keyword evidence="7" id="KW-1185">Reference proteome</keyword>
<dbReference type="InterPro" id="IPR023430">
    <property type="entry name" value="Pept_HybD-like_dom_sf"/>
</dbReference>
<dbReference type="RefSeq" id="WP_036621228.1">
    <property type="nucleotide sequence ID" value="NZ_BGML01000005.1"/>
</dbReference>
<feature type="chain" id="PRO_5034498111" description="Germination protease" evidence="4">
    <location>
        <begin position="14"/>
        <end position="338"/>
    </location>
</feature>
<dbReference type="GeneID" id="77006082"/>
<dbReference type="GO" id="GO:0006508">
    <property type="term" value="P:proteolysis"/>
    <property type="evidence" value="ECO:0007669"/>
    <property type="project" value="UniProtKB-UniRule"/>
</dbReference>
<dbReference type="EMBL" id="JMQA01000020">
    <property type="protein sequence ID" value="KFN09953.1"/>
    <property type="molecule type" value="Genomic_DNA"/>
</dbReference>
<gene>
    <name evidence="4 5" type="primary">gpr</name>
    <name evidence="5" type="ORF">DJ90_603</name>
    <name evidence="6" type="ORF">GNQ08_11110</name>
</gene>
<evidence type="ECO:0000313" key="7">
    <source>
        <dbReference type="Proteomes" id="UP000029278"/>
    </source>
</evidence>
<dbReference type="Gene3D" id="3.40.50.1450">
    <property type="entry name" value="HybD-like"/>
    <property type="match status" value="1"/>
</dbReference>
<evidence type="ECO:0000256" key="3">
    <source>
        <dbReference type="ARBA" id="ARBA00023145"/>
    </source>
</evidence>
<dbReference type="SUPFAM" id="SSF53163">
    <property type="entry name" value="HybD-like"/>
    <property type="match status" value="1"/>
</dbReference>
<dbReference type="OrthoDB" id="9777293at2"/>
<proteinExistence type="inferred from homology"/>
<feature type="propeptide" id="PRO_5034498110" evidence="4">
    <location>
        <begin position="1"/>
        <end position="13"/>
    </location>
</feature>
<dbReference type="PATRIC" id="fig|44252.3.peg.1849"/>
<accession>A0A090ZHR7</accession>
<comment type="PTM">
    <text evidence="4">Autoproteolytically processed. The inactive tetrameric zymogen termed p46 autoprocesses to a smaller form termed p41, which is active only during spore germination.</text>
</comment>
<evidence type="ECO:0000256" key="1">
    <source>
        <dbReference type="ARBA" id="ARBA00022670"/>
    </source>
</evidence>
<keyword evidence="3 4" id="KW-0865">Zymogen</keyword>
<dbReference type="PIRSF" id="PIRSF019549">
    <property type="entry name" value="Peptidase_A25"/>
    <property type="match status" value="1"/>
</dbReference>
<dbReference type="AlphaFoldDB" id="A0A090ZHR7"/>
<name>A0A090ZHR7_PAEMA</name>
<protein>
    <recommendedName>
        <fullName evidence="4">Germination protease</fullName>
        <ecNumber evidence="4">3.4.24.78</ecNumber>
    </recommendedName>
    <alternativeName>
        <fullName evidence="4">GPR endopeptidase</fullName>
    </alternativeName>
    <alternativeName>
        <fullName evidence="4">Germination proteinase</fullName>
    </alternativeName>
    <alternativeName>
        <fullName evidence="4">Spore protease</fullName>
    </alternativeName>
</protein>
<dbReference type="STRING" id="44252.DJ90_603"/>
<reference evidence="6 8" key="2">
    <citation type="submission" date="2019-11" db="EMBL/GenBank/DDBJ databases">
        <title>Draft genome sequences of five Paenibacillus species of dairy origin.</title>
        <authorList>
            <person name="Olajide A.M."/>
            <person name="Chen S."/>
            <person name="Lapointe G."/>
        </authorList>
    </citation>
    <scope>NUCLEOTIDE SEQUENCE [LARGE SCALE GENOMIC DNA]</scope>
    <source>
        <strain evidence="6 8">3CT49</strain>
    </source>
</reference>
<reference evidence="5 7" key="1">
    <citation type="submission" date="2014-04" db="EMBL/GenBank/DDBJ databases">
        <authorList>
            <person name="Bishop-Lilly K.A."/>
            <person name="Broomall S.M."/>
            <person name="Chain P.S."/>
            <person name="Chertkov O."/>
            <person name="Coyne S.R."/>
            <person name="Daligault H.E."/>
            <person name="Davenport K.W."/>
            <person name="Erkkila T."/>
            <person name="Frey K.G."/>
            <person name="Gibbons H.S."/>
            <person name="Gu W."/>
            <person name="Jaissle J."/>
            <person name="Johnson S.L."/>
            <person name="Koroleva G.I."/>
            <person name="Ladner J.T."/>
            <person name="Lo C.-C."/>
            <person name="Minogue T.D."/>
            <person name="Munk C."/>
            <person name="Palacios G.F."/>
            <person name="Redden C.L."/>
            <person name="Rosenzweig C.N."/>
            <person name="Scholz M.B."/>
            <person name="Teshima H."/>
            <person name="Xu Y."/>
        </authorList>
    </citation>
    <scope>NUCLEOTIDE SEQUENCE [LARGE SCALE GENOMIC DNA]</scope>
    <source>
        <strain evidence="5 7">8244</strain>
    </source>
</reference>
<comment type="similarity">
    <text evidence="4">Belongs to the peptidase A25 family.</text>
</comment>
<dbReference type="GO" id="GO:0009847">
    <property type="term" value="P:spore germination"/>
    <property type="evidence" value="ECO:0007669"/>
    <property type="project" value="UniProtKB-UniRule"/>
</dbReference>
<dbReference type="Proteomes" id="UP000442469">
    <property type="component" value="Unassembled WGS sequence"/>
</dbReference>
<sequence length="338" mass="36376">MNLDLREYSVRTDLAVEAKEMAETAHGGPVQGLNEEVTEQDGIKITRLDITDDAASRQIGKVKGHYITIEVPGLRNQDTELQEKVAAAFAKEFTAFLNKIGVGSHAKTLVVGLGNWNVTPDALGPLVVENVLVTRHYFELAPDQVAPGYRQVSAVAPGVLGVTGIESSEVVQGIVDRTRPDLIIAIDALASRSLERVNTTIQIADIGIHPGSGIGNKRRGLTQEILGIPCIAIGVPTVCYASTIVNNVFDLMKSHFNQEAGEGKQAQTKQIMGLLTELSENERLGLVKEVLDPLGHDLIVTPKEIDEFIEDVANVIASGLNISLHEAVTPENVASYTH</sequence>
<organism evidence="5 7">
    <name type="scientific">Paenibacillus macerans</name>
    <name type="common">Bacillus macerans</name>
    <dbReference type="NCBI Taxonomy" id="44252"/>
    <lineage>
        <taxon>Bacteria</taxon>
        <taxon>Bacillati</taxon>
        <taxon>Bacillota</taxon>
        <taxon>Bacilli</taxon>
        <taxon>Bacillales</taxon>
        <taxon>Paenibacillaceae</taxon>
        <taxon>Paenibacillus</taxon>
    </lineage>
</organism>
<dbReference type="EC" id="3.4.24.78" evidence="4"/>
<dbReference type="Proteomes" id="UP000029278">
    <property type="component" value="Unassembled WGS sequence"/>
</dbReference>
<evidence type="ECO:0000256" key="4">
    <source>
        <dbReference type="HAMAP-Rule" id="MF_00626"/>
    </source>
</evidence>
<dbReference type="GO" id="GO:0004222">
    <property type="term" value="F:metalloendopeptidase activity"/>
    <property type="evidence" value="ECO:0007669"/>
    <property type="project" value="UniProtKB-UniRule"/>
</dbReference>